<dbReference type="EMBL" id="UINC01153503">
    <property type="protein sequence ID" value="SVD48259.1"/>
    <property type="molecule type" value="Genomic_DNA"/>
</dbReference>
<accession>A0A382VNW9</accession>
<evidence type="ECO:0000256" key="5">
    <source>
        <dbReference type="ARBA" id="ARBA00023154"/>
    </source>
</evidence>
<reference evidence="8" key="1">
    <citation type="submission" date="2018-05" db="EMBL/GenBank/DDBJ databases">
        <authorList>
            <person name="Lanie J.A."/>
            <person name="Ng W.-L."/>
            <person name="Kazmierczak K.M."/>
            <person name="Andrzejewski T.M."/>
            <person name="Davidsen T.M."/>
            <person name="Wayne K.J."/>
            <person name="Tettelin H."/>
            <person name="Glass J.I."/>
            <person name="Rusch D."/>
            <person name="Podicherti R."/>
            <person name="Tsui H.-C.T."/>
            <person name="Winkler M.E."/>
        </authorList>
    </citation>
    <scope>NUCLEOTIDE SEQUENCE</scope>
</reference>
<dbReference type="Pfam" id="PF01678">
    <property type="entry name" value="DAP_epimerase"/>
    <property type="match status" value="1"/>
</dbReference>
<evidence type="ECO:0000313" key="8">
    <source>
        <dbReference type="EMBL" id="SVD48259.1"/>
    </source>
</evidence>
<dbReference type="InterPro" id="IPR018510">
    <property type="entry name" value="DAP_epimerase_AS"/>
</dbReference>
<protein>
    <recommendedName>
        <fullName evidence="3">diaminopimelate epimerase</fullName>
        <ecNumber evidence="3">5.1.1.7</ecNumber>
    </recommendedName>
</protein>
<gene>
    <name evidence="8" type="ORF">METZ01_LOCUS401113</name>
</gene>
<keyword evidence="4" id="KW-0028">Amino-acid biosynthesis</keyword>
<evidence type="ECO:0000256" key="2">
    <source>
        <dbReference type="ARBA" id="ARBA00010219"/>
    </source>
</evidence>
<dbReference type="GO" id="GO:0005829">
    <property type="term" value="C:cytosol"/>
    <property type="evidence" value="ECO:0007669"/>
    <property type="project" value="TreeGrafter"/>
</dbReference>
<dbReference type="PANTHER" id="PTHR31689:SF0">
    <property type="entry name" value="DIAMINOPIMELATE EPIMERASE"/>
    <property type="match status" value="1"/>
</dbReference>
<dbReference type="InterPro" id="IPR001653">
    <property type="entry name" value="DAP_epimerase_DapF"/>
</dbReference>
<evidence type="ECO:0000256" key="7">
    <source>
        <dbReference type="ARBA" id="ARBA00051712"/>
    </source>
</evidence>
<dbReference type="SUPFAM" id="SSF54506">
    <property type="entry name" value="Diaminopimelate epimerase-like"/>
    <property type="match status" value="1"/>
</dbReference>
<dbReference type="EC" id="5.1.1.7" evidence="3"/>
<sequence>MGIVFTKMNGSGNDFIIIDNREPVIENSAKRNFVSTICVPKLSVGADGVIFVENSDTADFKWDFYNADGSSAEMCGNGGRCVAQ</sequence>
<feature type="non-terminal residue" evidence="8">
    <location>
        <position position="84"/>
    </location>
</feature>
<evidence type="ECO:0000256" key="3">
    <source>
        <dbReference type="ARBA" id="ARBA00013080"/>
    </source>
</evidence>
<comment type="similarity">
    <text evidence="2">Belongs to the diaminopimelate epimerase family.</text>
</comment>
<dbReference type="PANTHER" id="PTHR31689">
    <property type="entry name" value="DIAMINOPIMELATE EPIMERASE, CHLOROPLASTIC"/>
    <property type="match status" value="1"/>
</dbReference>
<keyword evidence="6" id="KW-0413">Isomerase</keyword>
<keyword evidence="5" id="KW-0457">Lysine biosynthesis</keyword>
<dbReference type="GO" id="GO:0008837">
    <property type="term" value="F:diaminopimelate epimerase activity"/>
    <property type="evidence" value="ECO:0007669"/>
    <property type="project" value="UniProtKB-EC"/>
</dbReference>
<dbReference type="Gene3D" id="3.10.310.10">
    <property type="entry name" value="Diaminopimelate Epimerase, Chain A, domain 1"/>
    <property type="match status" value="1"/>
</dbReference>
<evidence type="ECO:0000256" key="6">
    <source>
        <dbReference type="ARBA" id="ARBA00023235"/>
    </source>
</evidence>
<dbReference type="UniPathway" id="UPA00034">
    <property type="reaction ID" value="UER00025"/>
</dbReference>
<name>A0A382VNW9_9ZZZZ</name>
<comment type="pathway">
    <text evidence="1">Amino-acid biosynthesis; L-lysine biosynthesis via DAP pathway; DL-2,6-diaminopimelate from LL-2,6-diaminopimelate: step 1/1.</text>
</comment>
<dbReference type="PROSITE" id="PS01326">
    <property type="entry name" value="DAP_EPIMERASE"/>
    <property type="match status" value="1"/>
</dbReference>
<comment type="catalytic activity">
    <reaction evidence="7">
        <text>(2S,6S)-2,6-diaminopimelate = meso-2,6-diaminopimelate</text>
        <dbReference type="Rhea" id="RHEA:15393"/>
        <dbReference type="ChEBI" id="CHEBI:57609"/>
        <dbReference type="ChEBI" id="CHEBI:57791"/>
        <dbReference type="EC" id="5.1.1.7"/>
    </reaction>
</comment>
<organism evidence="8">
    <name type="scientific">marine metagenome</name>
    <dbReference type="NCBI Taxonomy" id="408172"/>
    <lineage>
        <taxon>unclassified sequences</taxon>
        <taxon>metagenomes</taxon>
        <taxon>ecological metagenomes</taxon>
    </lineage>
</organism>
<evidence type="ECO:0000256" key="4">
    <source>
        <dbReference type="ARBA" id="ARBA00022605"/>
    </source>
</evidence>
<dbReference type="AlphaFoldDB" id="A0A382VNW9"/>
<dbReference type="GO" id="GO:0009089">
    <property type="term" value="P:lysine biosynthetic process via diaminopimelate"/>
    <property type="evidence" value="ECO:0007669"/>
    <property type="project" value="UniProtKB-UniPathway"/>
</dbReference>
<evidence type="ECO:0000256" key="1">
    <source>
        <dbReference type="ARBA" id="ARBA00005196"/>
    </source>
</evidence>
<proteinExistence type="inferred from homology"/>